<dbReference type="Proteomes" id="UP001189180">
    <property type="component" value="Unassembled WGS sequence"/>
</dbReference>
<proteinExistence type="predicted"/>
<reference evidence="2 3" key="1">
    <citation type="submission" date="2024-08" db="EMBL/GenBank/DDBJ databases">
        <authorList>
            <person name="Paterson S."/>
        </authorList>
    </citation>
    <scope>NUCLEOTIDE SEQUENCE [LARGE SCALE GENOMIC DNA]</scope>
</reference>
<dbReference type="AlphaFoldDB" id="A0ABC9HIE8"/>
<sequence length="158" mass="18196">MPPCCILWLFISFLSTEVRSDNDLTEKIVTLKNNYQVMIQKWTAFHQLAIVNHLSPQTLDIIRLYSTTLNDQLREITQAQLVLKNSRPMIKTVLLASRQIEESMINGMYDPRGAEGTLSLSFRDVLPIADQLINMIEVILHKMDLAATDLNYPFRGFR</sequence>
<evidence type="ECO:0000256" key="1">
    <source>
        <dbReference type="SAM" id="SignalP"/>
    </source>
</evidence>
<evidence type="ECO:0000313" key="3">
    <source>
        <dbReference type="Proteomes" id="UP001189180"/>
    </source>
</evidence>
<feature type="signal peptide" evidence="1">
    <location>
        <begin position="1"/>
        <end position="20"/>
    </location>
</feature>
<feature type="chain" id="PRO_5044842734" evidence="1">
    <location>
        <begin position="21"/>
        <end position="158"/>
    </location>
</feature>
<protein>
    <submittedName>
        <fullName evidence="2">Uncharacterized protein</fullName>
    </submittedName>
</protein>
<evidence type="ECO:0000313" key="2">
    <source>
        <dbReference type="EMBL" id="CAM0512079.1"/>
    </source>
</evidence>
<gene>
    <name evidence="2" type="ORF">FHB240107_LOCUS4479</name>
</gene>
<keyword evidence="3" id="KW-1185">Reference proteome</keyword>
<dbReference type="EMBL" id="CANUEZ050000193">
    <property type="protein sequence ID" value="CAM0512079.1"/>
    <property type="molecule type" value="Genomic_DNA"/>
</dbReference>
<comment type="caution">
    <text evidence="2">The sequence shown here is derived from an EMBL/GenBank/DDBJ whole genome shotgun (WGS) entry which is preliminary data.</text>
</comment>
<accession>A0ABC9HIE8</accession>
<organism evidence="2 3">
    <name type="scientific">Fasciola hepatica</name>
    <name type="common">Liver fluke</name>
    <dbReference type="NCBI Taxonomy" id="6192"/>
    <lineage>
        <taxon>Eukaryota</taxon>
        <taxon>Metazoa</taxon>
        <taxon>Spiralia</taxon>
        <taxon>Lophotrochozoa</taxon>
        <taxon>Platyhelminthes</taxon>
        <taxon>Trematoda</taxon>
        <taxon>Digenea</taxon>
        <taxon>Plagiorchiida</taxon>
        <taxon>Echinostomata</taxon>
        <taxon>Echinostomatoidea</taxon>
        <taxon>Fasciolidae</taxon>
        <taxon>Fasciola</taxon>
    </lineage>
</organism>
<keyword evidence="1" id="KW-0732">Signal</keyword>
<name>A0ABC9HIE8_FASHE</name>